<evidence type="ECO:0000313" key="1">
    <source>
        <dbReference type="EMBL" id="QEF97747.1"/>
    </source>
</evidence>
<organism evidence="1 2">
    <name type="scientific">Stieleria maiorica</name>
    <dbReference type="NCBI Taxonomy" id="2795974"/>
    <lineage>
        <taxon>Bacteria</taxon>
        <taxon>Pseudomonadati</taxon>
        <taxon>Planctomycetota</taxon>
        <taxon>Planctomycetia</taxon>
        <taxon>Pirellulales</taxon>
        <taxon>Pirellulaceae</taxon>
        <taxon>Stieleria</taxon>
    </lineage>
</organism>
<keyword evidence="2" id="KW-1185">Reference proteome</keyword>
<dbReference type="Proteomes" id="UP000321353">
    <property type="component" value="Chromosome"/>
</dbReference>
<accession>A0A5B9MEZ5</accession>
<gene>
    <name evidence="1" type="ORF">Mal15_17910</name>
</gene>
<reference evidence="1 2" key="1">
    <citation type="submission" date="2019-02" db="EMBL/GenBank/DDBJ databases">
        <title>Planctomycetal bacteria perform biofilm scaping via a novel small molecule.</title>
        <authorList>
            <person name="Jeske O."/>
            <person name="Boedeker C."/>
            <person name="Wiegand S."/>
            <person name="Breitling P."/>
            <person name="Kallscheuer N."/>
            <person name="Jogler M."/>
            <person name="Rohde M."/>
            <person name="Petersen J."/>
            <person name="Medema M.H."/>
            <person name="Surup F."/>
            <person name="Jogler C."/>
        </authorList>
    </citation>
    <scope>NUCLEOTIDE SEQUENCE [LARGE SCALE GENOMIC DNA]</scope>
    <source>
        <strain evidence="1 2">Mal15</strain>
    </source>
</reference>
<evidence type="ECO:0000313" key="2">
    <source>
        <dbReference type="Proteomes" id="UP000321353"/>
    </source>
</evidence>
<dbReference type="EMBL" id="CP036264">
    <property type="protein sequence ID" value="QEF97747.1"/>
    <property type="molecule type" value="Genomic_DNA"/>
</dbReference>
<name>A0A5B9MEZ5_9BACT</name>
<dbReference type="AlphaFoldDB" id="A0A5B9MEZ5"/>
<proteinExistence type="predicted"/>
<dbReference type="RefSeq" id="WP_147867388.1">
    <property type="nucleotide sequence ID" value="NZ_CP036264.1"/>
</dbReference>
<dbReference type="KEGG" id="smam:Mal15_17910"/>
<sequence>MSKLALTQTARTTEAFERVDRMIEIAEKNLASIPGSRHEKCSIQVPDESVKFFVEPYRKVCLEFGRLDGHPRGCLHLAVSEQYDGVDYRVWLLDEEVPPEARVAVASQIPELMLLAVKVNARIAEEAERVALAIELMAEATKTLVPDRH</sequence>
<protein>
    <submittedName>
        <fullName evidence="1">Uncharacterized protein</fullName>
    </submittedName>
</protein>